<dbReference type="InterPro" id="IPR029045">
    <property type="entry name" value="ClpP/crotonase-like_dom_sf"/>
</dbReference>
<dbReference type="Gene3D" id="3.90.226.10">
    <property type="entry name" value="2-enoyl-CoA Hydratase, Chain A, domain 1"/>
    <property type="match status" value="1"/>
</dbReference>
<dbReference type="STRING" id="1798468.A2110_01015"/>
<dbReference type="Pfam" id="PF00574">
    <property type="entry name" value="CLP_protease"/>
    <property type="match status" value="1"/>
</dbReference>
<evidence type="ECO:0008006" key="3">
    <source>
        <dbReference type="Google" id="ProtNLM"/>
    </source>
</evidence>
<evidence type="ECO:0000313" key="1">
    <source>
        <dbReference type="EMBL" id="OGG36772.1"/>
    </source>
</evidence>
<protein>
    <recommendedName>
        <fullName evidence="3">ATP-dependent Clp protease proteolytic subunit</fullName>
    </recommendedName>
</protein>
<proteinExistence type="predicted"/>
<evidence type="ECO:0000313" key="2">
    <source>
        <dbReference type="Proteomes" id="UP000176273"/>
    </source>
</evidence>
<gene>
    <name evidence="1" type="ORF">A2110_01015</name>
</gene>
<dbReference type="Proteomes" id="UP000176273">
    <property type="component" value="Unassembled WGS sequence"/>
</dbReference>
<accession>A0A1F6BJ33</accession>
<reference evidence="1 2" key="1">
    <citation type="journal article" date="2016" name="Nat. Commun.">
        <title>Thousands of microbial genomes shed light on interconnected biogeochemical processes in an aquifer system.</title>
        <authorList>
            <person name="Anantharaman K."/>
            <person name="Brown C.T."/>
            <person name="Hug L.A."/>
            <person name="Sharon I."/>
            <person name="Castelle C.J."/>
            <person name="Probst A.J."/>
            <person name="Thomas B.C."/>
            <person name="Singh A."/>
            <person name="Wilkins M.J."/>
            <person name="Karaoz U."/>
            <person name="Brodie E.L."/>
            <person name="Williams K.H."/>
            <person name="Hubbard S.S."/>
            <person name="Banfield J.F."/>
        </authorList>
    </citation>
    <scope>NUCLEOTIDE SEQUENCE [LARGE SCALE GENOMIC DNA]</scope>
</reference>
<name>A0A1F6BJ33_9BACT</name>
<organism evidence="1 2">
    <name type="scientific">Candidatus Jorgensenbacteria bacterium GWA1_54_12</name>
    <dbReference type="NCBI Taxonomy" id="1798468"/>
    <lineage>
        <taxon>Bacteria</taxon>
        <taxon>Candidatus Joergenseniibacteriota</taxon>
    </lineage>
</organism>
<dbReference type="SUPFAM" id="SSF52096">
    <property type="entry name" value="ClpP/crotonase"/>
    <property type="match status" value="1"/>
</dbReference>
<dbReference type="InterPro" id="IPR023562">
    <property type="entry name" value="ClpP/TepA"/>
</dbReference>
<comment type="caution">
    <text evidence="1">The sequence shown here is derived from an EMBL/GenBank/DDBJ whole genome shotgun (WGS) entry which is preliminary data.</text>
</comment>
<sequence>MLLEAYLLVNKMFRGYNVSMLPKTSSESFIVFEGAIDQQATIRLVSAIEKAEQQNAQKVNIFFSSLGGSIYEGFLLATLIQNSKTQISIHANNHIDSIANVVYLSSKERTAESYAKFYMHGATANGSFDEKGLKDQLTATQTNNTRIAYFISENSELPLPKVQQMMNIGTTITAQKAMEYGIVHQINHKEIPKSLSREAIIYVN</sequence>
<dbReference type="EMBL" id="MFKH01000016">
    <property type="protein sequence ID" value="OGG36772.1"/>
    <property type="molecule type" value="Genomic_DNA"/>
</dbReference>
<dbReference type="AlphaFoldDB" id="A0A1F6BJ33"/>